<dbReference type="AlphaFoldDB" id="A0A517SKW8"/>
<dbReference type="Pfam" id="PF13899">
    <property type="entry name" value="Thioredoxin_7"/>
    <property type="match status" value="1"/>
</dbReference>
<evidence type="ECO:0000256" key="2">
    <source>
        <dbReference type="SAM" id="SignalP"/>
    </source>
</evidence>
<dbReference type="SUPFAM" id="SSF50156">
    <property type="entry name" value="PDZ domain-like"/>
    <property type="match status" value="2"/>
</dbReference>
<dbReference type="SMART" id="SM00228">
    <property type="entry name" value="PDZ"/>
    <property type="match status" value="2"/>
</dbReference>
<organism evidence="4 5">
    <name type="scientific">Caulifigura coniformis</name>
    <dbReference type="NCBI Taxonomy" id="2527983"/>
    <lineage>
        <taxon>Bacteria</taxon>
        <taxon>Pseudomonadati</taxon>
        <taxon>Planctomycetota</taxon>
        <taxon>Planctomycetia</taxon>
        <taxon>Planctomycetales</taxon>
        <taxon>Planctomycetaceae</taxon>
        <taxon>Caulifigura</taxon>
    </lineage>
</organism>
<feature type="signal peptide" evidence="2">
    <location>
        <begin position="1"/>
        <end position="17"/>
    </location>
</feature>
<evidence type="ECO:0000256" key="1">
    <source>
        <dbReference type="ARBA" id="ARBA00001947"/>
    </source>
</evidence>
<gene>
    <name evidence="4" type="ORF">Pan44_48220</name>
</gene>
<dbReference type="Gene3D" id="2.30.42.10">
    <property type="match status" value="2"/>
</dbReference>
<dbReference type="PANTHER" id="PTHR42837:SF2">
    <property type="entry name" value="MEMBRANE METALLOPROTEASE ARASP2, CHLOROPLASTIC-RELATED"/>
    <property type="match status" value="1"/>
</dbReference>
<dbReference type="GO" id="GO:0006508">
    <property type="term" value="P:proteolysis"/>
    <property type="evidence" value="ECO:0007669"/>
    <property type="project" value="UniProtKB-KW"/>
</dbReference>
<dbReference type="GO" id="GO:0004222">
    <property type="term" value="F:metalloendopeptidase activity"/>
    <property type="evidence" value="ECO:0007669"/>
    <property type="project" value="InterPro"/>
</dbReference>
<dbReference type="InterPro" id="IPR004387">
    <property type="entry name" value="Pept_M50_Zn"/>
</dbReference>
<evidence type="ECO:0000313" key="5">
    <source>
        <dbReference type="Proteomes" id="UP000315700"/>
    </source>
</evidence>
<name>A0A517SKW8_9PLAN</name>
<dbReference type="GO" id="GO:0016020">
    <property type="term" value="C:membrane"/>
    <property type="evidence" value="ECO:0007669"/>
    <property type="project" value="InterPro"/>
</dbReference>
<keyword evidence="4" id="KW-0378">Hydrolase</keyword>
<dbReference type="InParanoid" id="A0A517SKW8"/>
<accession>A0A517SKW8</accession>
<dbReference type="NCBIfam" id="NF041199">
    <property type="entry name" value="trx7_PDZ_seleno"/>
    <property type="match status" value="1"/>
</dbReference>
<reference evidence="4 5" key="1">
    <citation type="submission" date="2019-02" db="EMBL/GenBank/DDBJ databases">
        <title>Deep-cultivation of Planctomycetes and their phenomic and genomic characterization uncovers novel biology.</title>
        <authorList>
            <person name="Wiegand S."/>
            <person name="Jogler M."/>
            <person name="Boedeker C."/>
            <person name="Pinto D."/>
            <person name="Vollmers J."/>
            <person name="Rivas-Marin E."/>
            <person name="Kohn T."/>
            <person name="Peeters S.H."/>
            <person name="Heuer A."/>
            <person name="Rast P."/>
            <person name="Oberbeckmann S."/>
            <person name="Bunk B."/>
            <person name="Jeske O."/>
            <person name="Meyerdierks A."/>
            <person name="Storesund J.E."/>
            <person name="Kallscheuer N."/>
            <person name="Luecker S."/>
            <person name="Lage O.M."/>
            <person name="Pohl T."/>
            <person name="Merkel B.J."/>
            <person name="Hornburger P."/>
            <person name="Mueller R.-W."/>
            <person name="Bruemmer F."/>
            <person name="Labrenz M."/>
            <person name="Spormann A.M."/>
            <person name="Op den Camp H."/>
            <person name="Overmann J."/>
            <person name="Amann R."/>
            <person name="Jetten M.S.M."/>
            <person name="Mascher T."/>
            <person name="Medema M.H."/>
            <person name="Devos D.P."/>
            <person name="Kaster A.-K."/>
            <person name="Ovreas L."/>
            <person name="Rohde M."/>
            <person name="Galperin M.Y."/>
            <person name="Jogler C."/>
        </authorList>
    </citation>
    <scope>NUCLEOTIDE SEQUENCE [LARGE SCALE GENOMIC DNA]</scope>
    <source>
        <strain evidence="4 5">Pan44</strain>
    </source>
</reference>
<evidence type="ECO:0000259" key="3">
    <source>
        <dbReference type="PROSITE" id="PS50106"/>
    </source>
</evidence>
<keyword evidence="5" id="KW-1185">Reference proteome</keyword>
<dbReference type="InterPro" id="IPR001478">
    <property type="entry name" value="PDZ"/>
</dbReference>
<dbReference type="EMBL" id="CP036271">
    <property type="protein sequence ID" value="QDT56762.1"/>
    <property type="molecule type" value="Genomic_DNA"/>
</dbReference>
<keyword evidence="2" id="KW-0732">Signal</keyword>
<dbReference type="OrthoDB" id="259755at2"/>
<keyword evidence="4" id="KW-0645">Protease</keyword>
<dbReference type="PANTHER" id="PTHR42837">
    <property type="entry name" value="REGULATOR OF SIGMA-E PROTEASE RSEP"/>
    <property type="match status" value="1"/>
</dbReference>
<dbReference type="InterPro" id="IPR036034">
    <property type="entry name" value="PDZ_sf"/>
</dbReference>
<sequence precursor="true">MRTAFVFWLALGSLLSAAPPNLREQKVRADKAKVEAEGFWIYNDLEKGFAQARATGKPLVVVLRCIPCEECVKLDDELVDTDPVIKPLLEKYVCVRIVGTNGLDLSLFQYDTDQSFAVFLLNADKTIYGRFGTRSHRTEWVGDVSLTGMAKALARGLELHAAFPGNRESLAGKRGPATEFASPEQYPALKEKYTATLNYEGNVVQSCIHCHQIGDAQRELYWKSGKPVPESVMFPAPHPSVVGLTLDPRECATVLSVEPGSAAATAGIQPGDAIVSLAGQPLVSIADVQWVLHRTPAEGGTIKAELQRGGKMVPATLTLPAGWKRAGDISWRVTSWGLRRMTLGGMRLEPLGESERESQGIAKGQTALRVIGLGKYGAHATALKAGLKEGDVIVAYDGETALEREADVFWHAVSKRHPGDKVAIKVTRVGQPMEFTIPLQE</sequence>
<feature type="chain" id="PRO_5021791209" evidence="2">
    <location>
        <begin position="18"/>
        <end position="441"/>
    </location>
</feature>
<dbReference type="KEGG" id="ccos:Pan44_48220"/>
<protein>
    <submittedName>
        <fullName evidence="4">Serine endoprotease</fullName>
    </submittedName>
</protein>
<comment type="cofactor">
    <cofactor evidence="1">
        <name>Zn(2+)</name>
        <dbReference type="ChEBI" id="CHEBI:29105"/>
    </cofactor>
</comment>
<dbReference type="Proteomes" id="UP000315700">
    <property type="component" value="Chromosome"/>
</dbReference>
<evidence type="ECO:0000313" key="4">
    <source>
        <dbReference type="EMBL" id="QDT56762.1"/>
    </source>
</evidence>
<dbReference type="Gene3D" id="3.40.30.10">
    <property type="entry name" value="Glutaredoxin"/>
    <property type="match status" value="1"/>
</dbReference>
<feature type="domain" description="PDZ" evidence="3">
    <location>
        <begin position="231"/>
        <end position="282"/>
    </location>
</feature>
<dbReference type="Pfam" id="PF13180">
    <property type="entry name" value="PDZ_2"/>
    <property type="match status" value="1"/>
</dbReference>
<dbReference type="PROSITE" id="PS50106">
    <property type="entry name" value="PDZ"/>
    <property type="match status" value="1"/>
</dbReference>
<proteinExistence type="predicted"/>
<dbReference type="RefSeq" id="WP_145034191.1">
    <property type="nucleotide sequence ID" value="NZ_CP036271.1"/>
</dbReference>